<feature type="domain" description="OTU" evidence="2">
    <location>
        <begin position="674"/>
        <end position="803"/>
    </location>
</feature>
<sequence length="811" mass="90769">MQSTEDKEAQPLSNSALSKDFSRVPISTTKPQQIMTKLMIGAVGDKYEQEADRVAAQVVQRINAPAFVQSGEDETVQREKMETIDNEARLMRSSILQRRSSDGGMAATPDLEASINRAKGAGRPMADKIRQPMEKAFGADFSGVKVHTDSRADQLNQSIQAKAFTTGQDVFFRQGAYEPGSGGGQELLAHELTHVAQQSRRTLHRQKIQSKSNGSIASTVLKKNGATVQTVASSQANDSPNRVGIEQELTSVTLTLKSENQETDEQSGVKLAETNEKTFGGLPVFRLETEGADRGTLCIELIHGPLEMKEYNTQIYIAAKKELLSQLSKQGPLNEALNEYNTKIKNNRYKLEITNDAARYKISKPQKTSNINTQTNVAIPYSKLGQIPQEGEQGFEEMFGPKEISDQKVYKKARDEAQKIKEKMGKLQDDRHIQSLLTHIIYQEAKFIYHDIDKKNIKKDQKHHFHVMLKLSPEDAVVSILSDQETYELEKWLRKEDKDIKESIKKAFDTFNSPRQLQNQKLNSNANSIKEQLQKAIKTRQKGAKKLKKVNTDTEESKALDESDNEIKDKENNDITVRHTHPRPTNRIAVYSHDGEHYIVVEQRSSKHLLNEGDVSDNFDKKSKFIAEQQKVVKVSKPEGKVKKPSSKSSKLKSGSKPSSLLTTTTAKKDENGLYINETKGDGNCFFHAVYEAMYNMRSTATDQSMIRQTVIHQLLENPNMLQDVLGQVPNDNTVSTTINSLQDGLWTQNTTPGLVATALGLTIVVHNPDGSIYTTIVPQNRSSHETIHITYTGNHFNSHSRDPLPSPAQD</sequence>
<dbReference type="AlphaFoldDB" id="A0A8J7LHJ5"/>
<dbReference type="RefSeq" id="WP_214436823.1">
    <property type="nucleotide sequence ID" value="NZ_CAWPUQ010000253.1"/>
</dbReference>
<evidence type="ECO:0000313" key="4">
    <source>
        <dbReference type="Proteomes" id="UP000662314"/>
    </source>
</evidence>
<feature type="region of interest" description="Disordered" evidence="1">
    <location>
        <begin position="636"/>
        <end position="665"/>
    </location>
</feature>
<dbReference type="Gene3D" id="3.90.70.80">
    <property type="match status" value="1"/>
</dbReference>
<feature type="compositionally biased region" description="Low complexity" evidence="1">
    <location>
        <begin position="647"/>
        <end position="665"/>
    </location>
</feature>
<feature type="compositionally biased region" description="Basic residues" evidence="1">
    <location>
        <begin position="540"/>
        <end position="549"/>
    </location>
</feature>
<dbReference type="Proteomes" id="UP000662314">
    <property type="component" value="Unassembled WGS sequence"/>
</dbReference>
<protein>
    <submittedName>
        <fullName evidence="3">DUF4157 domain-containing protein</fullName>
    </submittedName>
</protein>
<organism evidence="3 4">
    <name type="scientific">Dendronalium phyllosphericum CENA369</name>
    <dbReference type="NCBI Taxonomy" id="1725256"/>
    <lineage>
        <taxon>Bacteria</taxon>
        <taxon>Bacillati</taxon>
        <taxon>Cyanobacteriota</taxon>
        <taxon>Cyanophyceae</taxon>
        <taxon>Nostocales</taxon>
        <taxon>Nostocaceae</taxon>
        <taxon>Dendronalium</taxon>
        <taxon>Dendronalium phyllosphericum</taxon>
    </lineage>
</organism>
<reference evidence="3 4" key="1">
    <citation type="journal article" date="2021" name="Int. J. Syst. Evol. Microbiol.">
        <title>Amazonocrinis nigriterrae gen. nov., sp. nov., Atlanticothrix silvestris gen. nov., sp. nov. and Dendronalium phyllosphericum gen. nov., sp. nov., nostocacean cyanobacteria from Brazilian environments.</title>
        <authorList>
            <person name="Alvarenga D.O."/>
            <person name="Andreote A.P.D."/>
            <person name="Branco L.H.Z."/>
            <person name="Delbaje E."/>
            <person name="Cruz R.B."/>
            <person name="Varani A.M."/>
            <person name="Fiore M.F."/>
        </authorList>
    </citation>
    <scope>NUCLEOTIDE SEQUENCE [LARGE SCALE GENOMIC DNA]</scope>
    <source>
        <strain evidence="3 4">CENA369</strain>
    </source>
</reference>
<dbReference type="PROSITE" id="PS50802">
    <property type="entry name" value="OTU"/>
    <property type="match status" value="1"/>
</dbReference>
<dbReference type="InterPro" id="IPR025295">
    <property type="entry name" value="eCIS_core_dom"/>
</dbReference>
<evidence type="ECO:0000313" key="3">
    <source>
        <dbReference type="EMBL" id="MBH8578152.1"/>
    </source>
</evidence>
<feature type="region of interest" description="Disordered" evidence="1">
    <location>
        <begin position="1"/>
        <end position="24"/>
    </location>
</feature>
<dbReference type="Pfam" id="PF13699">
    <property type="entry name" value="eCIS_core"/>
    <property type="match status" value="1"/>
</dbReference>
<dbReference type="CDD" id="cd22744">
    <property type="entry name" value="OTU"/>
    <property type="match status" value="1"/>
</dbReference>
<proteinExistence type="predicted"/>
<evidence type="ECO:0000259" key="2">
    <source>
        <dbReference type="PROSITE" id="PS50802"/>
    </source>
</evidence>
<dbReference type="SUPFAM" id="SSF54001">
    <property type="entry name" value="Cysteine proteinases"/>
    <property type="match status" value="1"/>
</dbReference>
<accession>A0A8J7LHJ5</accession>
<dbReference type="EMBL" id="JAECZA010000314">
    <property type="protein sequence ID" value="MBH8578152.1"/>
    <property type="molecule type" value="Genomic_DNA"/>
</dbReference>
<dbReference type="InterPro" id="IPR003323">
    <property type="entry name" value="OTU_dom"/>
</dbReference>
<feature type="region of interest" description="Disordered" evidence="1">
    <location>
        <begin position="540"/>
        <end position="571"/>
    </location>
</feature>
<keyword evidence="4" id="KW-1185">Reference proteome</keyword>
<comment type="caution">
    <text evidence="3">The sequence shown here is derived from an EMBL/GenBank/DDBJ whole genome shotgun (WGS) entry which is preliminary data.</text>
</comment>
<name>A0A8J7LHJ5_9NOST</name>
<gene>
    <name evidence="3" type="ORF">I8752_35450</name>
</gene>
<feature type="compositionally biased region" description="Basic and acidic residues" evidence="1">
    <location>
        <begin position="550"/>
        <end position="571"/>
    </location>
</feature>
<dbReference type="InterPro" id="IPR038765">
    <property type="entry name" value="Papain-like_cys_pep_sf"/>
</dbReference>
<evidence type="ECO:0000256" key="1">
    <source>
        <dbReference type="SAM" id="MobiDB-lite"/>
    </source>
</evidence>